<name>A0A8X6VJU8_TRICX</name>
<proteinExistence type="predicted"/>
<reference evidence="2" key="1">
    <citation type="submission" date="2020-08" db="EMBL/GenBank/DDBJ databases">
        <title>Multicomponent nature underlies the extraordinary mechanical properties of spider dragline silk.</title>
        <authorList>
            <person name="Kono N."/>
            <person name="Nakamura H."/>
            <person name="Mori M."/>
            <person name="Yoshida Y."/>
            <person name="Ohtoshi R."/>
            <person name="Malay A.D."/>
            <person name="Moran D.A.P."/>
            <person name="Tomita M."/>
            <person name="Numata K."/>
            <person name="Arakawa K."/>
        </authorList>
    </citation>
    <scope>NUCLEOTIDE SEQUENCE</scope>
</reference>
<evidence type="ECO:0000256" key="1">
    <source>
        <dbReference type="SAM" id="MobiDB-lite"/>
    </source>
</evidence>
<dbReference type="EMBL" id="BMAU01021296">
    <property type="protein sequence ID" value="GFY10343.1"/>
    <property type="molecule type" value="Genomic_DNA"/>
</dbReference>
<comment type="caution">
    <text evidence="2">The sequence shown here is derived from an EMBL/GenBank/DDBJ whole genome shotgun (WGS) entry which is preliminary data.</text>
</comment>
<keyword evidence="3" id="KW-1185">Reference proteome</keyword>
<dbReference type="Proteomes" id="UP000887159">
    <property type="component" value="Unassembled WGS sequence"/>
</dbReference>
<feature type="region of interest" description="Disordered" evidence="1">
    <location>
        <begin position="46"/>
        <end position="103"/>
    </location>
</feature>
<protein>
    <submittedName>
        <fullName evidence="2">Uncharacterized protein</fullName>
    </submittedName>
</protein>
<feature type="compositionally biased region" description="Polar residues" evidence="1">
    <location>
        <begin position="46"/>
        <end position="65"/>
    </location>
</feature>
<dbReference type="AlphaFoldDB" id="A0A8X6VJU8"/>
<feature type="compositionally biased region" description="Basic residues" evidence="1">
    <location>
        <begin position="68"/>
        <end position="77"/>
    </location>
</feature>
<evidence type="ECO:0000313" key="2">
    <source>
        <dbReference type="EMBL" id="GFY10343.1"/>
    </source>
</evidence>
<gene>
    <name evidence="2" type="ORF">TNCV_2630201</name>
</gene>
<sequence length="129" mass="14417">MPASKVSSRVPKTSPCSFNIIDSSKPLDVHIFKTASIFETQTPIPSSIASSGQCSSFAPTTSQDLKQNSKRKKRKNSVKTINQHEIEIKMAPHKPRRSSPIHDSLDEDMIEYMMRLTGILAKKSRGIFK</sequence>
<accession>A0A8X6VJU8</accession>
<organism evidence="2 3">
    <name type="scientific">Trichonephila clavipes</name>
    <name type="common">Golden silk orbweaver</name>
    <name type="synonym">Nephila clavipes</name>
    <dbReference type="NCBI Taxonomy" id="2585209"/>
    <lineage>
        <taxon>Eukaryota</taxon>
        <taxon>Metazoa</taxon>
        <taxon>Ecdysozoa</taxon>
        <taxon>Arthropoda</taxon>
        <taxon>Chelicerata</taxon>
        <taxon>Arachnida</taxon>
        <taxon>Araneae</taxon>
        <taxon>Araneomorphae</taxon>
        <taxon>Entelegynae</taxon>
        <taxon>Araneoidea</taxon>
        <taxon>Nephilidae</taxon>
        <taxon>Trichonephila</taxon>
    </lineage>
</organism>
<evidence type="ECO:0000313" key="3">
    <source>
        <dbReference type="Proteomes" id="UP000887159"/>
    </source>
</evidence>